<name>A0A9J6B7S6_SOLCO</name>
<keyword evidence="2" id="KW-1185">Reference proteome</keyword>
<accession>A0A9J6B7S6</accession>
<dbReference type="EMBL" id="JACXVP010000001">
    <property type="protein sequence ID" value="KAG5632479.1"/>
    <property type="molecule type" value="Genomic_DNA"/>
</dbReference>
<comment type="caution">
    <text evidence="1">The sequence shown here is derived from an EMBL/GenBank/DDBJ whole genome shotgun (WGS) entry which is preliminary data.</text>
</comment>
<dbReference type="Proteomes" id="UP000824120">
    <property type="component" value="Chromosome 1"/>
</dbReference>
<protein>
    <submittedName>
        <fullName evidence="1">Uncharacterized protein</fullName>
    </submittedName>
</protein>
<gene>
    <name evidence="1" type="ORF">H5410_004196</name>
</gene>
<proteinExistence type="predicted"/>
<organism evidence="1 2">
    <name type="scientific">Solanum commersonii</name>
    <name type="common">Commerson's wild potato</name>
    <name type="synonym">Commerson's nightshade</name>
    <dbReference type="NCBI Taxonomy" id="4109"/>
    <lineage>
        <taxon>Eukaryota</taxon>
        <taxon>Viridiplantae</taxon>
        <taxon>Streptophyta</taxon>
        <taxon>Embryophyta</taxon>
        <taxon>Tracheophyta</taxon>
        <taxon>Spermatophyta</taxon>
        <taxon>Magnoliopsida</taxon>
        <taxon>eudicotyledons</taxon>
        <taxon>Gunneridae</taxon>
        <taxon>Pentapetalae</taxon>
        <taxon>asterids</taxon>
        <taxon>lamiids</taxon>
        <taxon>Solanales</taxon>
        <taxon>Solanaceae</taxon>
        <taxon>Solanoideae</taxon>
        <taxon>Solaneae</taxon>
        <taxon>Solanum</taxon>
    </lineage>
</organism>
<dbReference type="AlphaFoldDB" id="A0A9J6B7S6"/>
<evidence type="ECO:0000313" key="2">
    <source>
        <dbReference type="Proteomes" id="UP000824120"/>
    </source>
</evidence>
<reference evidence="1 2" key="1">
    <citation type="submission" date="2020-09" db="EMBL/GenBank/DDBJ databases">
        <title>De no assembly of potato wild relative species, Solanum commersonii.</title>
        <authorList>
            <person name="Cho K."/>
        </authorList>
    </citation>
    <scope>NUCLEOTIDE SEQUENCE [LARGE SCALE GENOMIC DNA]</scope>
    <source>
        <strain evidence="1">LZ3.2</strain>
        <tissue evidence="1">Leaf</tissue>
    </source>
</reference>
<evidence type="ECO:0000313" key="1">
    <source>
        <dbReference type="EMBL" id="KAG5632479.1"/>
    </source>
</evidence>
<sequence length="80" mass="9196">MDKVDVNQIIRTVVVEGNLSLAQVEMLRVKVSKTKKQGEKIIYQYCFIGLLEPFEGVQNIENYRRRLGMQRAVINANGKI</sequence>